<protein>
    <submittedName>
        <fullName evidence="2">Uncharacterized protein</fullName>
    </submittedName>
</protein>
<gene>
    <name evidence="2" type="ORF">PGLA1383_LOCUS19686</name>
</gene>
<feature type="non-terminal residue" evidence="2">
    <location>
        <position position="1"/>
    </location>
</feature>
<feature type="region of interest" description="Disordered" evidence="1">
    <location>
        <begin position="45"/>
        <end position="65"/>
    </location>
</feature>
<reference evidence="2" key="1">
    <citation type="submission" date="2021-02" db="EMBL/GenBank/DDBJ databases">
        <authorList>
            <person name="Dougan E. K."/>
            <person name="Rhodes N."/>
            <person name="Thang M."/>
            <person name="Chan C."/>
        </authorList>
    </citation>
    <scope>NUCLEOTIDE SEQUENCE</scope>
</reference>
<evidence type="ECO:0000313" key="2">
    <source>
        <dbReference type="EMBL" id="CAE8601392.1"/>
    </source>
</evidence>
<dbReference type="EMBL" id="CAJNNV010013114">
    <property type="protein sequence ID" value="CAE8601392.1"/>
    <property type="molecule type" value="Genomic_DNA"/>
</dbReference>
<comment type="caution">
    <text evidence="2">The sequence shown here is derived from an EMBL/GenBank/DDBJ whole genome shotgun (WGS) entry which is preliminary data.</text>
</comment>
<dbReference type="AlphaFoldDB" id="A0A813EL60"/>
<accession>A0A813EL60</accession>
<keyword evidence="3" id="KW-1185">Reference proteome</keyword>
<feature type="region of interest" description="Disordered" evidence="1">
    <location>
        <begin position="79"/>
        <end position="119"/>
    </location>
</feature>
<evidence type="ECO:0000313" key="3">
    <source>
        <dbReference type="Proteomes" id="UP000654075"/>
    </source>
</evidence>
<name>A0A813EL60_POLGL</name>
<organism evidence="2 3">
    <name type="scientific">Polarella glacialis</name>
    <name type="common">Dinoflagellate</name>
    <dbReference type="NCBI Taxonomy" id="89957"/>
    <lineage>
        <taxon>Eukaryota</taxon>
        <taxon>Sar</taxon>
        <taxon>Alveolata</taxon>
        <taxon>Dinophyceae</taxon>
        <taxon>Suessiales</taxon>
        <taxon>Suessiaceae</taxon>
        <taxon>Polarella</taxon>
    </lineage>
</organism>
<feature type="compositionally biased region" description="Low complexity" evidence="1">
    <location>
        <begin position="47"/>
        <end position="63"/>
    </location>
</feature>
<dbReference type="Proteomes" id="UP000654075">
    <property type="component" value="Unassembled WGS sequence"/>
</dbReference>
<proteinExistence type="predicted"/>
<sequence length="119" mass="12735">WTMQVHKEVDLKALRGDPTCSTVALLELFPPPETENSQWGLAGADWSACSSSCSSSSSSSSGSFNSDILQDELHCLSFSSSQKKPKSRGSLLGRTRGRFKAKQARASPSSLRLRSKGGA</sequence>
<evidence type="ECO:0000256" key="1">
    <source>
        <dbReference type="SAM" id="MobiDB-lite"/>
    </source>
</evidence>